<keyword evidence="1" id="KW-0808">Transferase</keyword>
<keyword evidence="4" id="KW-0067">ATP-binding</keyword>
<evidence type="ECO:0000256" key="4">
    <source>
        <dbReference type="ARBA" id="ARBA00022840"/>
    </source>
</evidence>
<dbReference type="GO" id="GO:0005829">
    <property type="term" value="C:cytosol"/>
    <property type="evidence" value="ECO:0007669"/>
    <property type="project" value="TreeGrafter"/>
</dbReference>
<dbReference type="GO" id="GO:0005524">
    <property type="term" value="F:ATP binding"/>
    <property type="evidence" value="ECO:0007669"/>
    <property type="project" value="UniProtKB-KW"/>
</dbReference>
<protein>
    <recommendedName>
        <fullName evidence="6">Protein kinase domain-containing protein</fullName>
    </recommendedName>
</protein>
<dbReference type="PANTHER" id="PTHR24348">
    <property type="entry name" value="SERINE/THREONINE-PROTEIN KINASE UNC-51-RELATED"/>
    <property type="match status" value="1"/>
</dbReference>
<organism evidence="7">
    <name type="scientific">viral metagenome</name>
    <dbReference type="NCBI Taxonomy" id="1070528"/>
    <lineage>
        <taxon>unclassified sequences</taxon>
        <taxon>metagenomes</taxon>
        <taxon>organismal metagenomes</taxon>
    </lineage>
</organism>
<evidence type="ECO:0000256" key="5">
    <source>
        <dbReference type="SAM" id="MobiDB-lite"/>
    </source>
</evidence>
<dbReference type="GO" id="GO:0005776">
    <property type="term" value="C:autophagosome"/>
    <property type="evidence" value="ECO:0007669"/>
    <property type="project" value="TreeGrafter"/>
</dbReference>
<dbReference type="PANTHER" id="PTHR24348:SF22">
    <property type="entry name" value="NON-SPECIFIC SERINE_THREONINE PROTEIN KINASE"/>
    <property type="match status" value="1"/>
</dbReference>
<evidence type="ECO:0000259" key="6">
    <source>
        <dbReference type="PROSITE" id="PS50011"/>
    </source>
</evidence>
<feature type="compositionally biased region" description="Basic residues" evidence="5">
    <location>
        <begin position="360"/>
        <end position="369"/>
    </location>
</feature>
<name>A0A6C0B6D8_9ZZZZ</name>
<evidence type="ECO:0000313" key="7">
    <source>
        <dbReference type="EMBL" id="QHS87414.1"/>
    </source>
</evidence>
<dbReference type="GO" id="GO:0000422">
    <property type="term" value="P:autophagy of mitochondrion"/>
    <property type="evidence" value="ECO:0007669"/>
    <property type="project" value="TreeGrafter"/>
</dbReference>
<dbReference type="AlphaFoldDB" id="A0A6C0B6D8"/>
<dbReference type="PROSITE" id="PS50011">
    <property type="entry name" value="PROTEIN_KINASE_DOM"/>
    <property type="match status" value="1"/>
</dbReference>
<dbReference type="CDD" id="cd00180">
    <property type="entry name" value="PKc"/>
    <property type="match status" value="1"/>
</dbReference>
<evidence type="ECO:0000256" key="3">
    <source>
        <dbReference type="ARBA" id="ARBA00022777"/>
    </source>
</evidence>
<dbReference type="SUPFAM" id="SSF56112">
    <property type="entry name" value="Protein kinase-like (PK-like)"/>
    <property type="match status" value="1"/>
</dbReference>
<dbReference type="GO" id="GO:0004674">
    <property type="term" value="F:protein serine/threonine kinase activity"/>
    <property type="evidence" value="ECO:0007669"/>
    <property type="project" value="InterPro"/>
</dbReference>
<feature type="domain" description="Protein kinase" evidence="6">
    <location>
        <begin position="39"/>
        <end position="312"/>
    </location>
</feature>
<dbReference type="InterPro" id="IPR000719">
    <property type="entry name" value="Prot_kinase_dom"/>
</dbReference>
<dbReference type="GO" id="GO:0034045">
    <property type="term" value="C:phagophore assembly site membrane"/>
    <property type="evidence" value="ECO:0007669"/>
    <property type="project" value="TreeGrafter"/>
</dbReference>
<dbReference type="GO" id="GO:0034727">
    <property type="term" value="P:piecemeal microautophagy of the nucleus"/>
    <property type="evidence" value="ECO:0007669"/>
    <property type="project" value="TreeGrafter"/>
</dbReference>
<dbReference type="GO" id="GO:0010506">
    <property type="term" value="P:regulation of autophagy"/>
    <property type="evidence" value="ECO:0007669"/>
    <property type="project" value="InterPro"/>
</dbReference>
<dbReference type="GO" id="GO:0061709">
    <property type="term" value="P:reticulophagy"/>
    <property type="evidence" value="ECO:0007669"/>
    <property type="project" value="TreeGrafter"/>
</dbReference>
<dbReference type="Gene3D" id="1.10.510.10">
    <property type="entry name" value="Transferase(Phosphotransferase) domain 1"/>
    <property type="match status" value="1"/>
</dbReference>
<dbReference type="Pfam" id="PF00069">
    <property type="entry name" value="Pkinase"/>
    <property type="match status" value="1"/>
</dbReference>
<accession>A0A6C0B6D8</accession>
<feature type="region of interest" description="Disordered" evidence="5">
    <location>
        <begin position="346"/>
        <end position="385"/>
    </location>
</feature>
<dbReference type="SMART" id="SM00220">
    <property type="entry name" value="S_TKc"/>
    <property type="match status" value="1"/>
</dbReference>
<dbReference type="EMBL" id="MN739081">
    <property type="protein sequence ID" value="QHS87414.1"/>
    <property type="molecule type" value="Genomic_DNA"/>
</dbReference>
<reference evidence="7" key="1">
    <citation type="journal article" date="2020" name="Nature">
        <title>Giant virus diversity and host interactions through global metagenomics.</title>
        <authorList>
            <person name="Schulz F."/>
            <person name="Roux S."/>
            <person name="Paez-Espino D."/>
            <person name="Jungbluth S."/>
            <person name="Walsh D.A."/>
            <person name="Denef V.J."/>
            <person name="McMahon K.D."/>
            <person name="Konstantinidis K.T."/>
            <person name="Eloe-Fadrosh E.A."/>
            <person name="Kyrpides N.C."/>
            <person name="Woyke T."/>
        </authorList>
    </citation>
    <scope>NUCLEOTIDE SEQUENCE</scope>
    <source>
        <strain evidence="7">GVMAG-M-3300010157-4</strain>
    </source>
</reference>
<dbReference type="InterPro" id="IPR008271">
    <property type="entry name" value="Ser/Thr_kinase_AS"/>
</dbReference>
<evidence type="ECO:0000256" key="2">
    <source>
        <dbReference type="ARBA" id="ARBA00022741"/>
    </source>
</evidence>
<dbReference type="GO" id="GO:0042594">
    <property type="term" value="P:response to starvation"/>
    <property type="evidence" value="ECO:0007669"/>
    <property type="project" value="TreeGrafter"/>
</dbReference>
<dbReference type="GO" id="GO:0000045">
    <property type="term" value="P:autophagosome assembly"/>
    <property type="evidence" value="ECO:0007669"/>
    <property type="project" value="TreeGrafter"/>
</dbReference>
<proteinExistence type="predicted"/>
<dbReference type="InterPro" id="IPR011009">
    <property type="entry name" value="Kinase-like_dom_sf"/>
</dbReference>
<dbReference type="InterPro" id="IPR045269">
    <property type="entry name" value="Atg1-like"/>
</dbReference>
<evidence type="ECO:0000256" key="1">
    <source>
        <dbReference type="ARBA" id="ARBA00022679"/>
    </source>
</evidence>
<dbReference type="PROSITE" id="PS00108">
    <property type="entry name" value="PROTEIN_KINASE_ST"/>
    <property type="match status" value="1"/>
</dbReference>
<sequence length="385" mass="43759">MPPPKLSIQRTSVPFDHQIETYINQLPKDIPRFDNTIIPTKATYLHQGSYSKTYLHKTNIIKEIDLQAQINNPDPKIIKKIKISIQSEIAHYYAISEICPNVCKMLGYSYDSINHKLYIHMENCGKDLFDIYSYINFPETIHYFIGQIISAVKCLHQNGFVHRDLKPENITVSDDGTIKLIDFGMARRDGDIVFKLGTPGYVSPENTQRGELSFDMLKASDIWSLGVTIMFMLLPRALINEIGPKLSNDIIIELFSYNPKPNTPLTFIGRMNTLFPKIYNLFPKDDGDLIKRVCSQELVKIFGPSITFDSFFSNDWTKRASIEDLKTAFDNQTSAIYAVKPPSHTTVSSLTQKTTSKGGKSLRKKRGSKLAKNAGPYKKTRSSRK</sequence>
<keyword evidence="2" id="KW-0547">Nucleotide-binding</keyword>
<keyword evidence="3" id="KW-0418">Kinase</keyword>